<proteinExistence type="predicted"/>
<dbReference type="PANTHER" id="PTHR43289:SF34">
    <property type="entry name" value="SERINE_THREONINE-PROTEIN KINASE YBDM-RELATED"/>
    <property type="match status" value="1"/>
</dbReference>
<evidence type="ECO:0000313" key="12">
    <source>
        <dbReference type="Proteomes" id="UP000547674"/>
    </source>
</evidence>
<gene>
    <name evidence="11" type="ORF">HKN21_07550</name>
</gene>
<dbReference type="Pfam" id="PF00069">
    <property type="entry name" value="Pkinase"/>
    <property type="match status" value="1"/>
</dbReference>
<dbReference type="SUPFAM" id="SSF48452">
    <property type="entry name" value="TPR-like"/>
    <property type="match status" value="2"/>
</dbReference>
<comment type="catalytic activity">
    <reaction evidence="7">
        <text>L-seryl-[protein] + ATP = O-phospho-L-seryl-[protein] + ADP + H(+)</text>
        <dbReference type="Rhea" id="RHEA:17989"/>
        <dbReference type="Rhea" id="RHEA-COMP:9863"/>
        <dbReference type="Rhea" id="RHEA-COMP:11604"/>
        <dbReference type="ChEBI" id="CHEBI:15378"/>
        <dbReference type="ChEBI" id="CHEBI:29999"/>
        <dbReference type="ChEBI" id="CHEBI:30616"/>
        <dbReference type="ChEBI" id="CHEBI:83421"/>
        <dbReference type="ChEBI" id="CHEBI:456216"/>
        <dbReference type="EC" id="2.7.11.1"/>
    </reaction>
</comment>
<feature type="domain" description="Protein kinase" evidence="10">
    <location>
        <begin position="11"/>
        <end position="292"/>
    </location>
</feature>
<keyword evidence="2" id="KW-0808">Transferase</keyword>
<evidence type="ECO:0000256" key="6">
    <source>
        <dbReference type="ARBA" id="ARBA00047899"/>
    </source>
</evidence>
<evidence type="ECO:0000256" key="2">
    <source>
        <dbReference type="ARBA" id="ARBA00022679"/>
    </source>
</evidence>
<dbReference type="InterPro" id="IPR000719">
    <property type="entry name" value="Prot_kinase_dom"/>
</dbReference>
<dbReference type="PROSITE" id="PS00108">
    <property type="entry name" value="PROTEIN_KINASE_ST"/>
    <property type="match status" value="1"/>
</dbReference>
<dbReference type="Pfam" id="PF14559">
    <property type="entry name" value="TPR_19"/>
    <property type="match status" value="1"/>
</dbReference>
<dbReference type="InterPro" id="IPR017441">
    <property type="entry name" value="Protein_kinase_ATP_BS"/>
</dbReference>
<dbReference type="InterPro" id="IPR011990">
    <property type="entry name" value="TPR-like_helical_dom_sf"/>
</dbReference>
<organism evidence="11 12">
    <name type="scientific">Eiseniibacteriota bacterium</name>
    <dbReference type="NCBI Taxonomy" id="2212470"/>
    <lineage>
        <taxon>Bacteria</taxon>
        <taxon>Candidatus Eiseniibacteriota</taxon>
    </lineage>
</organism>
<dbReference type="InterPro" id="IPR019734">
    <property type="entry name" value="TPR_rpt"/>
</dbReference>
<keyword evidence="1" id="KW-0723">Serine/threonine-protein kinase</keyword>
<dbReference type="CDD" id="cd14014">
    <property type="entry name" value="STKc_PknB_like"/>
    <property type="match status" value="1"/>
</dbReference>
<dbReference type="SMART" id="SM00028">
    <property type="entry name" value="TPR"/>
    <property type="match status" value="3"/>
</dbReference>
<dbReference type="InterPro" id="IPR008271">
    <property type="entry name" value="Ser/Thr_kinase_AS"/>
</dbReference>
<dbReference type="PROSITE" id="PS50011">
    <property type="entry name" value="PROTEIN_KINASE_DOM"/>
    <property type="match status" value="1"/>
</dbReference>
<evidence type="ECO:0000256" key="5">
    <source>
        <dbReference type="ARBA" id="ARBA00022840"/>
    </source>
</evidence>
<dbReference type="SUPFAM" id="SSF56112">
    <property type="entry name" value="Protein kinase-like (PK-like)"/>
    <property type="match status" value="1"/>
</dbReference>
<evidence type="ECO:0000256" key="7">
    <source>
        <dbReference type="ARBA" id="ARBA00048679"/>
    </source>
</evidence>
<dbReference type="Proteomes" id="UP000547674">
    <property type="component" value="Unassembled WGS sequence"/>
</dbReference>
<dbReference type="AlphaFoldDB" id="A0A7Y2E7E2"/>
<keyword evidence="3 9" id="KW-0547">Nucleotide-binding</keyword>
<evidence type="ECO:0000256" key="4">
    <source>
        <dbReference type="ARBA" id="ARBA00022777"/>
    </source>
</evidence>
<evidence type="ECO:0000256" key="1">
    <source>
        <dbReference type="ARBA" id="ARBA00022527"/>
    </source>
</evidence>
<dbReference type="GO" id="GO:0005524">
    <property type="term" value="F:ATP binding"/>
    <property type="evidence" value="ECO:0007669"/>
    <property type="project" value="UniProtKB-UniRule"/>
</dbReference>
<dbReference type="Gene3D" id="1.25.40.10">
    <property type="entry name" value="Tetratricopeptide repeat domain"/>
    <property type="match status" value="1"/>
</dbReference>
<dbReference type="EMBL" id="JABDJR010000296">
    <property type="protein sequence ID" value="NNF06599.1"/>
    <property type="molecule type" value="Genomic_DNA"/>
</dbReference>
<evidence type="ECO:0000313" key="11">
    <source>
        <dbReference type="EMBL" id="NNF06599.1"/>
    </source>
</evidence>
<dbReference type="Gene3D" id="1.10.510.10">
    <property type="entry name" value="Transferase(Phosphotransferase) domain 1"/>
    <property type="match status" value="1"/>
</dbReference>
<feature type="non-terminal residue" evidence="11">
    <location>
        <position position="920"/>
    </location>
</feature>
<keyword evidence="8" id="KW-0802">TPR repeat</keyword>
<dbReference type="SMART" id="SM00220">
    <property type="entry name" value="S_TKc"/>
    <property type="match status" value="1"/>
</dbReference>
<keyword evidence="5 9" id="KW-0067">ATP-binding</keyword>
<dbReference type="PROSITE" id="PS00107">
    <property type="entry name" value="PROTEIN_KINASE_ATP"/>
    <property type="match status" value="1"/>
</dbReference>
<evidence type="ECO:0000256" key="9">
    <source>
        <dbReference type="PROSITE-ProRule" id="PRU10141"/>
    </source>
</evidence>
<dbReference type="Gene3D" id="3.30.200.20">
    <property type="entry name" value="Phosphorylase Kinase, domain 1"/>
    <property type="match status" value="1"/>
</dbReference>
<dbReference type="PANTHER" id="PTHR43289">
    <property type="entry name" value="MITOGEN-ACTIVATED PROTEIN KINASE KINASE KINASE 20-RELATED"/>
    <property type="match status" value="1"/>
</dbReference>
<reference evidence="11 12" key="1">
    <citation type="submission" date="2020-03" db="EMBL/GenBank/DDBJ databases">
        <title>Metabolic flexibility allows generalist bacteria to become dominant in a frequently disturbed ecosystem.</title>
        <authorList>
            <person name="Chen Y.-J."/>
            <person name="Leung P.M."/>
            <person name="Bay S.K."/>
            <person name="Hugenholtz P."/>
            <person name="Kessler A.J."/>
            <person name="Shelley G."/>
            <person name="Waite D.W."/>
            <person name="Cook P.L."/>
            <person name="Greening C."/>
        </authorList>
    </citation>
    <scope>NUCLEOTIDE SEQUENCE [LARGE SCALE GENOMIC DNA]</scope>
    <source>
        <strain evidence="11">SS_bin_28</strain>
    </source>
</reference>
<evidence type="ECO:0000256" key="8">
    <source>
        <dbReference type="PROSITE-ProRule" id="PRU00339"/>
    </source>
</evidence>
<dbReference type="PROSITE" id="PS50005">
    <property type="entry name" value="TPR"/>
    <property type="match status" value="2"/>
</dbReference>
<dbReference type="FunFam" id="3.30.200.20:FF:000035">
    <property type="entry name" value="Serine/threonine protein kinase Stk1"/>
    <property type="match status" value="1"/>
</dbReference>
<sequence length="920" mass="102177">MLRSGQKFDRFEILEKLGEGGMGAVFLAEDQKLGRKVALKILPEDFSSDEERLERFRREAQTAAQITHPNIGAIHDLGEGVDPESKKALHFIVMEYVPGSPLHKYLIEKKPDMSALLRISEKIAAGLAAAHKLGIVHRDIKPDNVVVTEDEEPKILDFGLAKPTEKVIDFGDDSNEDATVTVAGALTQDGKIVGTVDYMSPEQAQGATLDTRSDIFSFGVLLYRITAGETPFSGPTQVSTLAKIIEGTHTALSQRNEATHPELERIVDKCLQKSPQDRYQDTRDLVVDLRQLRKVYDSGITDSGMFATAQKPQSGSAGLGKKLGLGLVGLAAAAAIIVFGMKLGGDGGPTPTAQASEGHLAVLGFENKTGDTELAWMETGLSEILLTDLARCEGLTVISRERVLDELKRTGKSKDPGHRDWLNASRTLGAGTIMTGAYYKLGDQVRIDARVEDAGSGDLVFTETVRGADAFGLVDSLTARVTKQLHVVPDAAPAQSSVSEMMATSAEAYKHYHLGMEDFLVSEFDDARAEFQKALAVDSTFALPYMRTGMSLVFEGKTQAAQGYFAKASLYADKLPPREQSLLDVYLDVWTRQDYGASYNKLELLAEKYPDDKEVLSIFASLVVGFNADTTKGFALFERVLEQDPTFPWAVSFYANTLEQFDQHERAIVLWERLLETYPDYKEGWEKIGDNYLSLGNIDKAMETYQGYTQRFPDDPGVYNDLAGLAIRKRDFKQAREYTEKILSLKPGDERWSRSYLMTKANIDIWEGNFHDSLDLFRKYLSFAEGAQDSTQIFQALATMGVWWYRFEDPDSSVYYHRRSIPYAQPVSQMQPINQISLADPDQAKEMEDELEAAIQNFKDHTPGQLWQLADGTRLFFDGITNRDTTKMLAYFDALTKLPENLQGGGGNKVFYARLLTSQG</sequence>
<keyword evidence="4 11" id="KW-0418">Kinase</keyword>
<evidence type="ECO:0000259" key="10">
    <source>
        <dbReference type="PROSITE" id="PS50011"/>
    </source>
</evidence>
<feature type="repeat" description="TPR" evidence="8">
    <location>
        <begin position="716"/>
        <end position="749"/>
    </location>
</feature>
<comment type="caution">
    <text evidence="11">The sequence shown here is derived from an EMBL/GenBank/DDBJ whole genome shotgun (WGS) entry which is preliminary data.</text>
</comment>
<protein>
    <submittedName>
        <fullName evidence="11">Protein kinase</fullName>
    </submittedName>
</protein>
<dbReference type="GO" id="GO:0004674">
    <property type="term" value="F:protein serine/threonine kinase activity"/>
    <property type="evidence" value="ECO:0007669"/>
    <property type="project" value="UniProtKB-KW"/>
</dbReference>
<accession>A0A7Y2E7E2</accession>
<feature type="binding site" evidence="9">
    <location>
        <position position="40"/>
    </location>
    <ligand>
        <name>ATP</name>
        <dbReference type="ChEBI" id="CHEBI:30616"/>
    </ligand>
</feature>
<dbReference type="InterPro" id="IPR011009">
    <property type="entry name" value="Kinase-like_dom_sf"/>
</dbReference>
<evidence type="ECO:0000256" key="3">
    <source>
        <dbReference type="ARBA" id="ARBA00022741"/>
    </source>
</evidence>
<comment type="catalytic activity">
    <reaction evidence="6">
        <text>L-threonyl-[protein] + ATP = O-phospho-L-threonyl-[protein] + ADP + H(+)</text>
        <dbReference type="Rhea" id="RHEA:46608"/>
        <dbReference type="Rhea" id="RHEA-COMP:11060"/>
        <dbReference type="Rhea" id="RHEA-COMP:11605"/>
        <dbReference type="ChEBI" id="CHEBI:15378"/>
        <dbReference type="ChEBI" id="CHEBI:30013"/>
        <dbReference type="ChEBI" id="CHEBI:30616"/>
        <dbReference type="ChEBI" id="CHEBI:61977"/>
        <dbReference type="ChEBI" id="CHEBI:456216"/>
        <dbReference type="EC" id="2.7.11.1"/>
    </reaction>
</comment>
<name>A0A7Y2E7E2_UNCEI</name>
<feature type="repeat" description="TPR" evidence="8">
    <location>
        <begin position="682"/>
        <end position="715"/>
    </location>
</feature>